<dbReference type="SMART" id="SM00244">
    <property type="entry name" value="PHB"/>
    <property type="match status" value="1"/>
</dbReference>
<dbReference type="Proteomes" id="UP000460298">
    <property type="component" value="Unassembled WGS sequence"/>
</dbReference>
<gene>
    <name evidence="4" type="ORF">F9K24_05805</name>
</gene>
<dbReference type="EMBL" id="WBUI01000004">
    <property type="protein sequence ID" value="KAB2933980.1"/>
    <property type="molecule type" value="Genomic_DNA"/>
</dbReference>
<feature type="domain" description="Band 7" evidence="3">
    <location>
        <begin position="135"/>
        <end position="292"/>
    </location>
</feature>
<dbReference type="PRINTS" id="PR00721">
    <property type="entry name" value="STOMATIN"/>
</dbReference>
<dbReference type="InterPro" id="IPR043202">
    <property type="entry name" value="Band-7_stomatin-like"/>
</dbReference>
<comment type="similarity">
    <text evidence="2">Belongs to the band 7/mec-2 family.</text>
</comment>
<evidence type="ECO:0000256" key="1">
    <source>
        <dbReference type="ARBA" id="ARBA00004167"/>
    </source>
</evidence>
<dbReference type="SUPFAM" id="SSF117892">
    <property type="entry name" value="Band 7/SPFH domain"/>
    <property type="match status" value="1"/>
</dbReference>
<evidence type="ECO:0000313" key="5">
    <source>
        <dbReference type="Proteomes" id="UP000460298"/>
    </source>
</evidence>
<dbReference type="Gene3D" id="3.30.479.30">
    <property type="entry name" value="Band 7 domain"/>
    <property type="match status" value="1"/>
</dbReference>
<comment type="caution">
    <text evidence="4">The sequence shown here is derived from an EMBL/GenBank/DDBJ whole genome shotgun (WGS) entry which is preliminary data.</text>
</comment>
<reference evidence="4 5" key="1">
    <citation type="submission" date="2019-10" db="EMBL/GenBank/DDBJ databases">
        <title>Extracellular Electron Transfer in a Candidatus Methanoperedens spp. Enrichment Culture.</title>
        <authorList>
            <person name="Berger S."/>
            <person name="Rangel Shaw D."/>
            <person name="Berben T."/>
            <person name="In 'T Zandt M."/>
            <person name="Frank J."/>
            <person name="Reimann J."/>
            <person name="Jetten M.S.M."/>
            <person name="Welte C.U."/>
        </authorList>
    </citation>
    <scope>NUCLEOTIDE SEQUENCE [LARGE SCALE GENOMIC DNA]</scope>
    <source>
        <strain evidence="4">SB12</strain>
    </source>
</reference>
<dbReference type="AlphaFoldDB" id="A0A833H3E7"/>
<evidence type="ECO:0000259" key="3">
    <source>
        <dbReference type="SMART" id="SM00244"/>
    </source>
</evidence>
<proteinExistence type="inferred from homology"/>
<dbReference type="Pfam" id="PF01145">
    <property type="entry name" value="Band_7"/>
    <property type="match status" value="1"/>
</dbReference>
<dbReference type="InterPro" id="IPR036013">
    <property type="entry name" value="Band_7/SPFH_dom_sf"/>
</dbReference>
<evidence type="ECO:0000313" key="4">
    <source>
        <dbReference type="EMBL" id="KAB2933980.1"/>
    </source>
</evidence>
<organism evidence="4 5">
    <name type="scientific">Leptonema illini</name>
    <dbReference type="NCBI Taxonomy" id="183"/>
    <lineage>
        <taxon>Bacteria</taxon>
        <taxon>Pseudomonadati</taxon>
        <taxon>Spirochaetota</taxon>
        <taxon>Spirochaetia</taxon>
        <taxon>Leptospirales</taxon>
        <taxon>Leptospiraceae</taxon>
        <taxon>Leptonema</taxon>
    </lineage>
</organism>
<dbReference type="GO" id="GO:0005886">
    <property type="term" value="C:plasma membrane"/>
    <property type="evidence" value="ECO:0007669"/>
    <property type="project" value="InterPro"/>
</dbReference>
<name>A0A833H3E7_9LEPT</name>
<accession>A0A833H3E7</accession>
<comment type="subcellular location">
    <subcellularLocation>
        <location evidence="1">Membrane</location>
        <topology evidence="1">Single-pass membrane protein</topology>
    </subcellularLocation>
</comment>
<evidence type="ECO:0000256" key="2">
    <source>
        <dbReference type="ARBA" id="ARBA00008164"/>
    </source>
</evidence>
<dbReference type="InterPro" id="IPR001107">
    <property type="entry name" value="Band_7"/>
</dbReference>
<dbReference type="PANTHER" id="PTHR10264">
    <property type="entry name" value="BAND 7 PROTEIN-RELATED"/>
    <property type="match status" value="1"/>
</dbReference>
<sequence length="367" mass="42115">MPLQTRIPRDRRGLLFKEGDYEKFLMPGTYFLMPGADLRLFDAAEIFIPPGELSIFLEDAALAAQLDIVEVRQSEIALVFEDGVCKGVLLPGRHAYWKGVRQRSFRVFDRSHPRLPDDLDRHALRVPAVLEQIQVFSVQPFEKAALFIDRKFVEILGPGDFVFWKSALSVDVTKVDMRIQHVEIPSQELLTKDRVTLRINFVFQYRVTDEIRVLTEVKDLQAQLYILFQLALREYVGNLTLDEILQKKEEIGPFVLDRVKPELISLGLESSQAGVKDVILPGEIRDIMNQVLIAEKRAQANVITRREETASTRNLLNTAKLMEENPLLFRLKELEYMERLTEKVSEINVNGGSRLLDQLRSILLSGQ</sequence>
<dbReference type="PANTHER" id="PTHR10264:SF83">
    <property type="entry name" value="BLL5629 PROTEIN"/>
    <property type="match status" value="1"/>
</dbReference>
<dbReference type="InterPro" id="IPR001972">
    <property type="entry name" value="Stomatin_HflK_fam"/>
</dbReference>
<protein>
    <submittedName>
        <fullName evidence="4">Slipin family protein</fullName>
    </submittedName>
</protein>
<dbReference type="CDD" id="cd13438">
    <property type="entry name" value="SPFH_eoslipins_u2"/>
    <property type="match status" value="1"/>
</dbReference>